<accession>A0A329RW75</accession>
<keyword evidence="5" id="KW-1185">Reference proteome</keyword>
<evidence type="ECO:0000313" key="4">
    <source>
        <dbReference type="EMBL" id="RAW29033.1"/>
    </source>
</evidence>
<evidence type="ECO:0000313" key="5">
    <source>
        <dbReference type="Proteomes" id="UP000251314"/>
    </source>
</evidence>
<dbReference type="Proteomes" id="UP000251314">
    <property type="component" value="Unassembled WGS sequence"/>
</dbReference>
<evidence type="ECO:0000313" key="3">
    <source>
        <dbReference type="EMBL" id="KAG3209818.1"/>
    </source>
</evidence>
<dbReference type="VEuPathDB" id="FungiDB:PC110_g14613"/>
<organism evidence="4 5">
    <name type="scientific">Phytophthora cactorum</name>
    <dbReference type="NCBI Taxonomy" id="29920"/>
    <lineage>
        <taxon>Eukaryota</taxon>
        <taxon>Sar</taxon>
        <taxon>Stramenopiles</taxon>
        <taxon>Oomycota</taxon>
        <taxon>Peronosporomycetes</taxon>
        <taxon>Peronosporales</taxon>
        <taxon>Peronosporaceae</taxon>
        <taxon>Phytophthora</taxon>
    </lineage>
</organism>
<dbReference type="EMBL" id="RCMK01001171">
    <property type="protein sequence ID" value="KAG2900130.1"/>
    <property type="molecule type" value="Genomic_DNA"/>
</dbReference>
<dbReference type="EMBL" id="RCMV01001198">
    <property type="protein sequence ID" value="KAG3209818.1"/>
    <property type="molecule type" value="Genomic_DNA"/>
</dbReference>
<evidence type="ECO:0000313" key="2">
    <source>
        <dbReference type="EMBL" id="KAG2959469.1"/>
    </source>
</evidence>
<dbReference type="Proteomes" id="UP000697107">
    <property type="component" value="Unassembled WGS sequence"/>
</dbReference>
<reference evidence="1" key="2">
    <citation type="submission" date="2018-10" db="EMBL/GenBank/DDBJ databases">
        <title>Effector identification in a new, highly contiguous assembly of the strawberry crown rot pathogen Phytophthora cactorum.</title>
        <authorList>
            <person name="Armitage A.D."/>
            <person name="Nellist C.F."/>
            <person name="Bates H."/>
            <person name="Vickerstaff R.J."/>
            <person name="Harrison R.J."/>
        </authorList>
    </citation>
    <scope>NUCLEOTIDE SEQUENCE</scope>
    <source>
        <strain evidence="1">4040</strain>
        <strain evidence="2">P415</strain>
        <strain evidence="3">P421</strain>
    </source>
</reference>
<name>A0A329RW75_9STRA</name>
<dbReference type="OrthoDB" id="126088at2759"/>
<sequence>MVRVARFDVVHNHQVSNAIFENHVSNRRVEDPNLLTIVDELQEAGSKPKLIIQFLHKKTVRYAT</sequence>
<evidence type="ECO:0000313" key="1">
    <source>
        <dbReference type="EMBL" id="KAG2900130.1"/>
    </source>
</evidence>
<gene>
    <name evidence="4" type="ORF">PC110_g14613</name>
    <name evidence="1" type="ORF">PC117_g22045</name>
    <name evidence="2" type="ORF">PC118_g23007</name>
    <name evidence="3" type="ORF">PC129_g19175</name>
</gene>
<dbReference type="AlphaFoldDB" id="A0A329RW75"/>
<comment type="caution">
    <text evidence="4">The sequence shown here is derived from an EMBL/GenBank/DDBJ whole genome shotgun (WGS) entry which is preliminary data.</text>
</comment>
<dbReference type="EMBL" id="MJFZ01000453">
    <property type="protein sequence ID" value="RAW29033.1"/>
    <property type="molecule type" value="Genomic_DNA"/>
</dbReference>
<proteinExistence type="predicted"/>
<dbReference type="Proteomes" id="UP000736787">
    <property type="component" value="Unassembled WGS sequence"/>
</dbReference>
<dbReference type="Proteomes" id="UP000760860">
    <property type="component" value="Unassembled WGS sequence"/>
</dbReference>
<protein>
    <submittedName>
        <fullName evidence="4">Uncharacterized protein</fullName>
    </submittedName>
</protein>
<dbReference type="EMBL" id="RCML01001994">
    <property type="protein sequence ID" value="KAG2959469.1"/>
    <property type="molecule type" value="Genomic_DNA"/>
</dbReference>
<reference evidence="4 5" key="1">
    <citation type="submission" date="2018-01" db="EMBL/GenBank/DDBJ databases">
        <title>Draft genome of the strawberry crown rot pathogen Phytophthora cactorum.</title>
        <authorList>
            <person name="Armitage A.D."/>
            <person name="Lysoe E."/>
            <person name="Nellist C.F."/>
            <person name="Harrison R.J."/>
            <person name="Brurberg M.B."/>
        </authorList>
    </citation>
    <scope>NUCLEOTIDE SEQUENCE [LARGE SCALE GENOMIC DNA]</scope>
    <source>
        <strain evidence="4 5">10300</strain>
    </source>
</reference>